<dbReference type="PANTHER" id="PTHR13384">
    <property type="entry name" value="G PATCH DOMAIN-CONTAINING PROTEIN 1"/>
    <property type="match status" value="1"/>
</dbReference>
<evidence type="ECO:0000256" key="1">
    <source>
        <dbReference type="ARBA" id="ARBA00008600"/>
    </source>
</evidence>
<reference evidence="4" key="1">
    <citation type="submission" date="2020-11" db="EMBL/GenBank/DDBJ databases">
        <authorList>
            <person name="Tran Van P."/>
        </authorList>
    </citation>
    <scope>NUCLEOTIDE SEQUENCE</scope>
</reference>
<accession>A0A7R9BE37</accession>
<feature type="compositionally biased region" description="Basic and acidic residues" evidence="2">
    <location>
        <begin position="770"/>
        <end position="781"/>
    </location>
</feature>
<feature type="domain" description="G-patch" evidence="3">
    <location>
        <begin position="151"/>
        <end position="171"/>
    </location>
</feature>
<keyword evidence="5" id="KW-1185">Reference proteome</keyword>
<dbReference type="AlphaFoldDB" id="A0A7R9BE37"/>
<feature type="compositionally biased region" description="Basic and acidic residues" evidence="2">
    <location>
        <begin position="804"/>
        <end position="826"/>
    </location>
</feature>
<feature type="compositionally biased region" description="Basic and acidic residues" evidence="2">
    <location>
        <begin position="725"/>
        <end position="737"/>
    </location>
</feature>
<protein>
    <recommendedName>
        <fullName evidence="3">G-patch domain-containing protein</fullName>
    </recommendedName>
</protein>
<comment type="similarity">
    <text evidence="1">Belongs to the GPATCH1 family.</text>
</comment>
<dbReference type="InterPro" id="IPR000467">
    <property type="entry name" value="G_patch_dom"/>
</dbReference>
<dbReference type="GO" id="GO:0005634">
    <property type="term" value="C:nucleus"/>
    <property type="evidence" value="ECO:0007669"/>
    <property type="project" value="TreeGrafter"/>
</dbReference>
<dbReference type="EMBL" id="OA882115">
    <property type="protein sequence ID" value="CAD7272960.1"/>
    <property type="molecule type" value="Genomic_DNA"/>
</dbReference>
<sequence length="860" mass="96579">MSESEEEDFVMYGTPLDPIEEDDLKRKKPTSVEDQIVTDEQGRRRFHGAFTGGFSAGFYNSVGTRDGWSPATFTSSRQKRNATMPRGAEHYMDDEDVGEFGFAPKGIIATDTFISRLDSAKLLAAKRRKMEAGTEVIPGASFLEDMITPVKDSKGVVLLRQMGWKPGQGVGPRVSKDTPEEGEEEERKVYGCHIPEEFRKTMEKSEITFAPDDAPAWILVPKKDLFGLGYSGLQRGNVLGLEASVSGPKLVMAEKGNRRVKITGQAFGVGAFEEEDEDIYGTEDLTKYDFELKSNVEKQKSRDPKDREINPYKKYEGDDVPGFVLSRVVITPKIYKPPPIPDSYRPKYRLYPSCKGIREPNSSRWDIKPVERAKEETQNVKVGLNRHSLSSRERGALLGEEAAPRKELNEQILSLGQEPVEDVTPASTALALLPTKAESKFSGSTFRPKIRPFSRDLEKQKRYEQYLVLRQNNQADQLKSLQPSNMLDADRAQEQAMFERAATVYEPLNSGIMSRFVSSGTTDATKPLPEIEIQPDVKAANMKMYGKLTRIVAEWFPGDLLCKRFNVKNPHPDSKEAQSLQETKPKTRLNLADILGEISVPSSSQVEVSQDSLKSSDKTRTSPPRLVSPVEKKVDVAKITVEDHSLIPEACEEPEMIAEEDIQRPSIDLFRAIFDEDSEDESEKVTVASQEPDEMKSRTTPPKNHDDRNSGVKSAMFSSRNISKTNEDSRNSRDDASRSSTGNAGILANLDLKSLEEKWKTNTEALFKKFSLEKKSQKEVKISAPVDTYGPSLPPLASAQVDDELTRESSKKSSDSEDSRVSELRSGRKKMKKHKHHKKHSHKKDKKKERKKSKRRSSDT</sequence>
<dbReference type="PROSITE" id="PS50174">
    <property type="entry name" value="G_PATCH"/>
    <property type="match status" value="1"/>
</dbReference>
<feature type="region of interest" description="Disordered" evidence="2">
    <location>
        <begin position="1"/>
        <end position="34"/>
    </location>
</feature>
<feature type="compositionally biased region" description="Low complexity" evidence="2">
    <location>
        <begin position="602"/>
        <end position="612"/>
    </location>
</feature>
<evidence type="ECO:0000313" key="5">
    <source>
        <dbReference type="Proteomes" id="UP000678499"/>
    </source>
</evidence>
<dbReference type="Pfam" id="PF07713">
    <property type="entry name" value="DUF1604"/>
    <property type="match status" value="1"/>
</dbReference>
<evidence type="ECO:0000256" key="2">
    <source>
        <dbReference type="SAM" id="MobiDB-lite"/>
    </source>
</evidence>
<dbReference type="Pfam" id="PF01585">
    <property type="entry name" value="G-patch"/>
    <property type="match status" value="1"/>
</dbReference>
<feature type="compositionally biased region" description="Basic and acidic residues" evidence="2">
    <location>
        <begin position="693"/>
        <end position="710"/>
    </location>
</feature>
<dbReference type="OrthoDB" id="20507at2759"/>
<dbReference type="GO" id="GO:0003723">
    <property type="term" value="F:RNA binding"/>
    <property type="evidence" value="ECO:0007669"/>
    <property type="project" value="TreeGrafter"/>
</dbReference>
<dbReference type="Proteomes" id="UP000678499">
    <property type="component" value="Unassembled WGS sequence"/>
</dbReference>
<evidence type="ECO:0000259" key="3">
    <source>
        <dbReference type="PROSITE" id="PS50174"/>
    </source>
</evidence>
<dbReference type="InterPro" id="IPR011666">
    <property type="entry name" value="DUF1604"/>
</dbReference>
<feature type="region of interest" description="Disordered" evidence="2">
    <location>
        <begin position="602"/>
        <end position="629"/>
    </location>
</feature>
<proteinExistence type="inferred from homology"/>
<dbReference type="Pfam" id="PF26093">
    <property type="entry name" value="HTH_TGH"/>
    <property type="match status" value="1"/>
</dbReference>
<organism evidence="4">
    <name type="scientific">Notodromas monacha</name>
    <dbReference type="NCBI Taxonomy" id="399045"/>
    <lineage>
        <taxon>Eukaryota</taxon>
        <taxon>Metazoa</taxon>
        <taxon>Ecdysozoa</taxon>
        <taxon>Arthropoda</taxon>
        <taxon>Crustacea</taxon>
        <taxon>Oligostraca</taxon>
        <taxon>Ostracoda</taxon>
        <taxon>Podocopa</taxon>
        <taxon>Podocopida</taxon>
        <taxon>Cypridocopina</taxon>
        <taxon>Cypridoidea</taxon>
        <taxon>Cyprididae</taxon>
        <taxon>Notodromas</taxon>
    </lineage>
</organism>
<dbReference type="GO" id="GO:0006397">
    <property type="term" value="P:mRNA processing"/>
    <property type="evidence" value="ECO:0007669"/>
    <property type="project" value="InterPro"/>
</dbReference>
<name>A0A7R9BE37_9CRUS</name>
<feature type="compositionally biased region" description="Basic residues" evidence="2">
    <location>
        <begin position="827"/>
        <end position="860"/>
    </location>
</feature>
<evidence type="ECO:0000313" key="4">
    <source>
        <dbReference type="EMBL" id="CAD7272960.1"/>
    </source>
</evidence>
<dbReference type="EMBL" id="CAJPEX010000078">
    <property type="protein sequence ID" value="CAG0913112.1"/>
    <property type="molecule type" value="Genomic_DNA"/>
</dbReference>
<dbReference type="PANTHER" id="PTHR13384:SF19">
    <property type="entry name" value="G PATCH DOMAIN-CONTAINING PROTEIN 1"/>
    <property type="match status" value="1"/>
</dbReference>
<feature type="region of interest" description="Disordered" evidence="2">
    <location>
        <begin position="678"/>
        <end position="753"/>
    </location>
</feature>
<gene>
    <name evidence="4" type="ORF">NMOB1V02_LOCUS870</name>
</gene>
<feature type="region of interest" description="Disordered" evidence="2">
    <location>
        <begin position="770"/>
        <end position="860"/>
    </location>
</feature>